<accession>A0A1H9STN8</accession>
<name>A0A1H9STN8_9LACT</name>
<dbReference type="STRING" id="142588.SAMN04488559_10929"/>
<evidence type="ECO:0000313" key="1">
    <source>
        <dbReference type="EMBL" id="SER88224.1"/>
    </source>
</evidence>
<protein>
    <recommendedName>
        <fullName evidence="3">Polyketide cyclase / dehydrase and lipid transport</fullName>
    </recommendedName>
</protein>
<dbReference type="InterPro" id="IPR023393">
    <property type="entry name" value="START-like_dom_sf"/>
</dbReference>
<dbReference type="SUPFAM" id="SSF55961">
    <property type="entry name" value="Bet v1-like"/>
    <property type="match status" value="1"/>
</dbReference>
<dbReference type="AlphaFoldDB" id="A0A1H9STN8"/>
<keyword evidence="2" id="KW-1185">Reference proteome</keyword>
<sequence length="138" mass="15968">MECRFKMEVAGTKETLWSYYSEVEKWFFWEENLENISIDGAFETGTYGKMKLVGQPEMAFRLTSVIPYQEFWNQTDIPGLGSITFGHEMLEEEGKLFIQHTVRLFNAPENTKTIDVLSQIFSDVPHAVYLLKEKVGIA</sequence>
<dbReference type="RefSeq" id="WP_092652191.1">
    <property type="nucleotide sequence ID" value="NZ_FOHA01000009.1"/>
</dbReference>
<dbReference type="Proteomes" id="UP000198948">
    <property type="component" value="Unassembled WGS sequence"/>
</dbReference>
<organism evidence="1 2">
    <name type="scientific">Isobaculum melis</name>
    <dbReference type="NCBI Taxonomy" id="142588"/>
    <lineage>
        <taxon>Bacteria</taxon>
        <taxon>Bacillati</taxon>
        <taxon>Bacillota</taxon>
        <taxon>Bacilli</taxon>
        <taxon>Lactobacillales</taxon>
        <taxon>Carnobacteriaceae</taxon>
        <taxon>Isobaculum</taxon>
    </lineage>
</organism>
<reference evidence="1 2" key="1">
    <citation type="submission" date="2016-10" db="EMBL/GenBank/DDBJ databases">
        <authorList>
            <person name="de Groot N.N."/>
        </authorList>
    </citation>
    <scope>NUCLEOTIDE SEQUENCE [LARGE SCALE GENOMIC DNA]</scope>
    <source>
        <strain evidence="1 2">DSM 13760</strain>
    </source>
</reference>
<proteinExistence type="predicted"/>
<evidence type="ECO:0000313" key="2">
    <source>
        <dbReference type="Proteomes" id="UP000198948"/>
    </source>
</evidence>
<gene>
    <name evidence="1" type="ORF">SAMN04488559_10929</name>
</gene>
<evidence type="ECO:0008006" key="3">
    <source>
        <dbReference type="Google" id="ProtNLM"/>
    </source>
</evidence>
<dbReference type="OrthoDB" id="9810827at2"/>
<dbReference type="Gene3D" id="3.30.530.20">
    <property type="match status" value="1"/>
</dbReference>
<dbReference type="EMBL" id="FOHA01000009">
    <property type="protein sequence ID" value="SER88224.1"/>
    <property type="molecule type" value="Genomic_DNA"/>
</dbReference>